<evidence type="ECO:0000313" key="3">
    <source>
        <dbReference type="EMBL" id="RIA64739.1"/>
    </source>
</evidence>
<accession>A0A397QV99</accession>
<proteinExistence type="predicted"/>
<evidence type="ECO:0008006" key="5">
    <source>
        <dbReference type="Google" id="ProtNLM"/>
    </source>
</evidence>
<dbReference type="Pfam" id="PF13173">
    <property type="entry name" value="AAA_14"/>
    <property type="match status" value="1"/>
</dbReference>
<sequence>MTYINRAIEDTLKKRFDTSKSVAITGARQVGKTTMTKHLYSDIKRINLKNVALYNNAKEDPQGFLENFERPLFIDEVQMVPELIGAAKTILDETSTRSNYLFSGSQKWELMKGLSESLAGMVSILELGTLSLREINNISFNMPFIPTLDYFKEREKNLNKYVNLWKIIHRGGYPELYEDSPRDWEDFYSSYVRTYIERDVYDITKIRDYNLFYRFMVSVAARTGNMLDYSSISKDIGVSVETVRNWISVLEKTDIIYLLEPYYNSHLSRAIKTPKVYFRDTGLAAYLTSWLTPETLENGAMNGAFFETFVINEIIKSYINQGKDYRKRIYYYRGKDKVKKTVNGNEMFEENEIDLIIEENGILYPIEIKKTANPKSEMASAFDVLDKDIDKKRGIGAIICRVDYKLKLRDNLYALPIEYI</sequence>
<dbReference type="OrthoDB" id="9801684at2"/>
<name>A0A397QV99_9MOLU</name>
<dbReference type="InParanoid" id="A0A397QV99"/>
<feature type="domain" description="DUF4143" evidence="2">
    <location>
        <begin position="197"/>
        <end position="370"/>
    </location>
</feature>
<dbReference type="InterPro" id="IPR027417">
    <property type="entry name" value="P-loop_NTPase"/>
</dbReference>
<dbReference type="RefSeq" id="WP_119016994.1">
    <property type="nucleotide sequence ID" value="NZ_QXEV01000042.1"/>
</dbReference>
<dbReference type="EMBL" id="QXEV01000042">
    <property type="protein sequence ID" value="RIA64739.1"/>
    <property type="molecule type" value="Genomic_DNA"/>
</dbReference>
<dbReference type="PANTHER" id="PTHR43566">
    <property type="entry name" value="CONSERVED PROTEIN"/>
    <property type="match status" value="1"/>
</dbReference>
<keyword evidence="4" id="KW-1185">Reference proteome</keyword>
<feature type="domain" description="AAA" evidence="1">
    <location>
        <begin position="20"/>
        <end position="135"/>
    </location>
</feature>
<dbReference type="Proteomes" id="UP000266506">
    <property type="component" value="Unassembled WGS sequence"/>
</dbReference>
<dbReference type="AlphaFoldDB" id="A0A397QV99"/>
<dbReference type="PANTHER" id="PTHR43566:SF2">
    <property type="entry name" value="DUF4143 DOMAIN-CONTAINING PROTEIN"/>
    <property type="match status" value="1"/>
</dbReference>
<evidence type="ECO:0000313" key="4">
    <source>
        <dbReference type="Proteomes" id="UP000266506"/>
    </source>
</evidence>
<comment type="caution">
    <text evidence="3">The sequence shown here is derived from an EMBL/GenBank/DDBJ whole genome shotgun (WGS) entry which is preliminary data.</text>
</comment>
<evidence type="ECO:0000259" key="2">
    <source>
        <dbReference type="Pfam" id="PF13635"/>
    </source>
</evidence>
<dbReference type="Pfam" id="PF13635">
    <property type="entry name" value="DUF4143"/>
    <property type="match status" value="1"/>
</dbReference>
<dbReference type="InterPro" id="IPR025420">
    <property type="entry name" value="DUF4143"/>
</dbReference>
<dbReference type="SUPFAM" id="SSF52540">
    <property type="entry name" value="P-loop containing nucleoside triphosphate hydrolases"/>
    <property type="match status" value="1"/>
</dbReference>
<reference evidence="3 4" key="1">
    <citation type="submission" date="2018-08" db="EMBL/GenBank/DDBJ databases">
        <title>Genomic Encyclopedia of Archaeal and Bacterial Type Strains, Phase II (KMG-II): from individual species to whole genera.</title>
        <authorList>
            <person name="Goeker M."/>
        </authorList>
    </citation>
    <scope>NUCLEOTIDE SEQUENCE [LARGE SCALE GENOMIC DNA]</scope>
    <source>
        <strain evidence="3 4">ATCC 27112</strain>
    </source>
</reference>
<protein>
    <recommendedName>
        <fullName evidence="5">AAA+ ATPase domain-containing protein</fullName>
    </recommendedName>
</protein>
<dbReference type="InterPro" id="IPR041682">
    <property type="entry name" value="AAA_14"/>
</dbReference>
<evidence type="ECO:0000259" key="1">
    <source>
        <dbReference type="Pfam" id="PF13173"/>
    </source>
</evidence>
<organism evidence="3 4">
    <name type="scientific">Anaeroplasma bactoclasticum</name>
    <dbReference type="NCBI Taxonomy" id="2088"/>
    <lineage>
        <taxon>Bacteria</taxon>
        <taxon>Bacillati</taxon>
        <taxon>Mycoplasmatota</taxon>
        <taxon>Mollicutes</taxon>
        <taxon>Anaeroplasmatales</taxon>
        <taxon>Anaeroplasmataceae</taxon>
        <taxon>Anaeroplasma</taxon>
    </lineage>
</organism>
<gene>
    <name evidence="3" type="ORF">EI71_01954</name>
</gene>